<feature type="transmembrane region" description="Helical" evidence="1">
    <location>
        <begin position="12"/>
        <end position="35"/>
    </location>
</feature>
<evidence type="ECO:0000313" key="3">
    <source>
        <dbReference type="Proteomes" id="UP000198367"/>
    </source>
</evidence>
<organism evidence="2 3">
    <name type="scientific">Shewanella bicestrii</name>
    <dbReference type="NCBI Taxonomy" id="2018305"/>
    <lineage>
        <taxon>Bacteria</taxon>
        <taxon>Pseudomonadati</taxon>
        <taxon>Pseudomonadota</taxon>
        <taxon>Gammaproteobacteria</taxon>
        <taxon>Alteromonadales</taxon>
        <taxon>Shewanellaceae</taxon>
        <taxon>Shewanella</taxon>
    </lineage>
</organism>
<keyword evidence="3" id="KW-1185">Reference proteome</keyword>
<dbReference type="RefSeq" id="WP_089067347.1">
    <property type="nucleotide sequence ID" value="NZ_CP022358.1"/>
</dbReference>
<dbReference type="KEGG" id="sbj:CF168_06415"/>
<keyword evidence="1" id="KW-0812">Transmembrane</keyword>
<dbReference type="AlphaFoldDB" id="A0A220UJW9"/>
<sequence length="241" mass="28532">MRVDRWEEYQTFFQLIILRYLVVWFSLVPVIAGLVNQLPNPLPITLMGVEHKIELILPFHWQLLWLSSLSFVIALGLFKFYCPKFVQKYSSFSEYSSYNNHPRWLTWETHRLLKAANEKQKSKLVERLKAKKYVTKLESSIDKDLCDSPIVKEKQTVLQFKVDDESYEFGMPILPNTDNQESEKDVFYELFGRYSESHYAVRVIIKVLLIFSLVLFLFVLIEHILNGAVFVWEWISGLCHK</sequence>
<accession>A0A220UJW9</accession>
<reference evidence="2 3" key="1">
    <citation type="submission" date="2017-07" db="EMBL/GenBank/DDBJ databases">
        <title>Phenotypical and genomic characterization of a clinical isolate of Shewanella bicestrii sp. nov. producing an extended-spectrum beta-lactamase and a new oxacillinase variant.</title>
        <authorList>
            <person name="Jousset A.B."/>
            <person name="Bonnin R.A."/>
            <person name="Girlich D."/>
            <person name="Dabos L."/>
            <person name="Potron A."/>
            <person name="Dortet L."/>
            <person name="Glaser P."/>
            <person name="Naas T."/>
        </authorList>
    </citation>
    <scope>NUCLEOTIDE SEQUENCE [LARGE SCALE GENOMIC DNA]</scope>
    <source>
        <strain evidence="2 3">JAB-1</strain>
    </source>
</reference>
<keyword evidence="1" id="KW-0472">Membrane</keyword>
<evidence type="ECO:0000256" key="1">
    <source>
        <dbReference type="SAM" id="Phobius"/>
    </source>
</evidence>
<keyword evidence="1" id="KW-1133">Transmembrane helix</keyword>
<evidence type="ECO:0000313" key="2">
    <source>
        <dbReference type="EMBL" id="ASK68534.1"/>
    </source>
</evidence>
<proteinExistence type="predicted"/>
<gene>
    <name evidence="2" type="ORF">CF168_06415</name>
</gene>
<dbReference type="EMBL" id="CP022358">
    <property type="protein sequence ID" value="ASK68534.1"/>
    <property type="molecule type" value="Genomic_DNA"/>
</dbReference>
<protein>
    <submittedName>
        <fullName evidence="2">Uncharacterized protein</fullName>
    </submittedName>
</protein>
<feature type="transmembrane region" description="Helical" evidence="1">
    <location>
        <begin position="203"/>
        <end position="225"/>
    </location>
</feature>
<dbReference type="Proteomes" id="UP000198367">
    <property type="component" value="Chromosome"/>
</dbReference>
<name>A0A220UJW9_9GAMM</name>
<feature type="transmembrane region" description="Helical" evidence="1">
    <location>
        <begin position="55"/>
        <end position="78"/>
    </location>
</feature>